<comment type="function">
    <text evidence="9">Core subunit of the mitochondrial membrane respiratory chain NADH dehydrogenase (Complex I) which catalyzes electron transfer from NADH through the respiratory chain, using ubiquinone as an electron acceptor. Essential for the catalytic activity of complex I.</text>
</comment>
<evidence type="ECO:0000256" key="9">
    <source>
        <dbReference type="RuleBase" id="RU003640"/>
    </source>
</evidence>
<dbReference type="GO" id="GO:0030964">
    <property type="term" value="C:NADH dehydrogenase complex"/>
    <property type="evidence" value="ECO:0007669"/>
    <property type="project" value="TreeGrafter"/>
</dbReference>
<comment type="subcellular location">
    <subcellularLocation>
        <location evidence="1">Membrane</location>
    </subcellularLocation>
    <subcellularLocation>
        <location evidence="9">Mitochondrion membrane</location>
        <topology evidence="9">Multi-pass membrane protein</topology>
    </subcellularLocation>
</comment>
<proteinExistence type="inferred from homology"/>
<protein>
    <recommendedName>
        <fullName evidence="3 9">NADH-ubiquinone oxidoreductase chain 3</fullName>
        <ecNumber evidence="9">7.1.1.2</ecNumber>
    </recommendedName>
</protein>
<dbReference type="GO" id="GO:0008137">
    <property type="term" value="F:NADH dehydrogenase (ubiquinone) activity"/>
    <property type="evidence" value="ECO:0007669"/>
    <property type="project" value="UniProtKB-UniRule"/>
</dbReference>
<evidence type="ECO:0000256" key="3">
    <source>
        <dbReference type="ARBA" id="ARBA00021007"/>
    </source>
</evidence>
<name>A0A343W6B5_9ANNE</name>
<dbReference type="GO" id="GO:0031966">
    <property type="term" value="C:mitochondrial membrane"/>
    <property type="evidence" value="ECO:0007669"/>
    <property type="project" value="UniProtKB-SubCell"/>
</dbReference>
<evidence type="ECO:0000256" key="8">
    <source>
        <dbReference type="ARBA" id="ARBA00049551"/>
    </source>
</evidence>
<dbReference type="EC" id="7.1.1.2" evidence="9"/>
<feature type="transmembrane region" description="Helical" evidence="9">
    <location>
        <begin position="6"/>
        <end position="27"/>
    </location>
</feature>
<accession>A0A343W6B5</accession>
<dbReference type="InterPro" id="IPR000440">
    <property type="entry name" value="NADH_UbQ/plastoQ_OxRdtase_su3"/>
</dbReference>
<dbReference type="PANTHER" id="PTHR11058">
    <property type="entry name" value="NADH-UBIQUINONE OXIDOREDUCTASE CHAIN 3"/>
    <property type="match status" value="1"/>
</dbReference>
<dbReference type="AlphaFoldDB" id="A0A343W6B5"/>
<keyword evidence="5 9" id="KW-0812">Transmembrane</keyword>
<dbReference type="Gene3D" id="1.20.58.1610">
    <property type="entry name" value="NADH:ubiquinone/plastoquinone oxidoreductase, chain 3"/>
    <property type="match status" value="1"/>
</dbReference>
<keyword evidence="9 10" id="KW-0496">Mitochondrion</keyword>
<organism evidence="10">
    <name type="scientific">Lepidonotus sp. YZ-2018</name>
    <dbReference type="NCBI Taxonomy" id="2153334"/>
    <lineage>
        <taxon>Eukaryota</taxon>
        <taxon>Metazoa</taxon>
        <taxon>Spiralia</taxon>
        <taxon>Lophotrochozoa</taxon>
        <taxon>Annelida</taxon>
        <taxon>Polychaeta</taxon>
        <taxon>Errantia</taxon>
        <taxon>Phyllodocida</taxon>
        <taxon>Polynoidae</taxon>
        <taxon>Lepidonotus</taxon>
    </lineage>
</organism>
<dbReference type="EMBL" id="KY753831">
    <property type="protein sequence ID" value="AVW86137.1"/>
    <property type="molecule type" value="Genomic_DNA"/>
</dbReference>
<keyword evidence="6 9" id="KW-1133">Transmembrane helix</keyword>
<geneLocation type="mitochondrion" evidence="10"/>
<feature type="transmembrane region" description="Helical" evidence="9">
    <location>
        <begin position="89"/>
        <end position="108"/>
    </location>
</feature>
<comment type="similarity">
    <text evidence="2 9">Belongs to the complex I subunit 3 family.</text>
</comment>
<gene>
    <name evidence="10" type="primary">ND3</name>
</gene>
<evidence type="ECO:0000313" key="10">
    <source>
        <dbReference type="EMBL" id="AVW86137.1"/>
    </source>
</evidence>
<keyword evidence="9" id="KW-0679">Respiratory chain</keyword>
<keyword evidence="9" id="KW-1278">Translocase</keyword>
<feature type="transmembrane region" description="Helical" evidence="9">
    <location>
        <begin position="57"/>
        <end position="77"/>
    </location>
</feature>
<sequence>MLLSLISLFTAFVLPLVVLFISLFISFRSFEDREKCSPFECGFDPKNTARIPFSLRFFLLAVIFLVFDIEIVLLMPAPILLSSVSSIDQIYALLLFFLILILGLLHEWHEGSLDWTL</sequence>
<evidence type="ECO:0000256" key="4">
    <source>
        <dbReference type="ARBA" id="ARBA00022448"/>
    </source>
</evidence>
<keyword evidence="9" id="KW-0249">Electron transport</keyword>
<dbReference type="Pfam" id="PF00507">
    <property type="entry name" value="Oxidored_q4"/>
    <property type="match status" value="1"/>
</dbReference>
<comment type="catalytic activity">
    <reaction evidence="8 9">
        <text>a ubiquinone + NADH + 5 H(+)(in) = a ubiquinol + NAD(+) + 4 H(+)(out)</text>
        <dbReference type="Rhea" id="RHEA:29091"/>
        <dbReference type="Rhea" id="RHEA-COMP:9565"/>
        <dbReference type="Rhea" id="RHEA-COMP:9566"/>
        <dbReference type="ChEBI" id="CHEBI:15378"/>
        <dbReference type="ChEBI" id="CHEBI:16389"/>
        <dbReference type="ChEBI" id="CHEBI:17976"/>
        <dbReference type="ChEBI" id="CHEBI:57540"/>
        <dbReference type="ChEBI" id="CHEBI:57945"/>
        <dbReference type="EC" id="7.1.1.2"/>
    </reaction>
</comment>
<reference evidence="10" key="1">
    <citation type="journal article" date="2018" name="Mol. Phylogenet. Evol.">
        <title>Phylogeny, evolution and mitochondrial gene order rearrangement in scale worms (Aphroditiformia, Annelida).</title>
        <authorList>
            <person name="Zhang Y."/>
            <person name="Sun J."/>
            <person name="Rouse G.W."/>
            <person name="Wiklund H."/>
            <person name="Pleijel F."/>
            <person name="Watanabe H.K."/>
            <person name="Chen C."/>
            <person name="Qian P.-Y."/>
            <person name="Qiu J.-W."/>
        </authorList>
    </citation>
    <scope>NUCLEOTIDE SEQUENCE</scope>
</reference>
<keyword evidence="9" id="KW-0830">Ubiquinone</keyword>
<keyword evidence="9" id="KW-0520">NAD</keyword>
<keyword evidence="4 9" id="KW-0813">Transport</keyword>
<evidence type="ECO:0000256" key="1">
    <source>
        <dbReference type="ARBA" id="ARBA00004370"/>
    </source>
</evidence>
<dbReference type="PANTHER" id="PTHR11058:SF9">
    <property type="entry name" value="NADH-UBIQUINONE OXIDOREDUCTASE CHAIN 3"/>
    <property type="match status" value="1"/>
</dbReference>
<evidence type="ECO:0000256" key="2">
    <source>
        <dbReference type="ARBA" id="ARBA00008472"/>
    </source>
</evidence>
<evidence type="ECO:0000256" key="5">
    <source>
        <dbReference type="ARBA" id="ARBA00022692"/>
    </source>
</evidence>
<dbReference type="InterPro" id="IPR038430">
    <property type="entry name" value="NDAH_ubi_oxred_su3_sf"/>
</dbReference>
<keyword evidence="7 9" id="KW-0472">Membrane</keyword>
<evidence type="ECO:0000256" key="6">
    <source>
        <dbReference type="ARBA" id="ARBA00022989"/>
    </source>
</evidence>
<evidence type="ECO:0000256" key="7">
    <source>
        <dbReference type="ARBA" id="ARBA00023136"/>
    </source>
</evidence>